<dbReference type="InterPro" id="IPR041657">
    <property type="entry name" value="HTH_17"/>
</dbReference>
<keyword evidence="3" id="KW-1185">Reference proteome</keyword>
<name>A0A1G7EM87_9PROT</name>
<gene>
    <name evidence="2" type="ORF">SAMN05421720_109129</name>
</gene>
<evidence type="ECO:0000313" key="2">
    <source>
        <dbReference type="EMBL" id="SDE64751.1"/>
    </source>
</evidence>
<dbReference type="SUPFAM" id="SSF46955">
    <property type="entry name" value="Putative DNA-binding domain"/>
    <property type="match status" value="1"/>
</dbReference>
<sequence length="80" mass="9133">MNTASNDNQVDERIYLDSLINENEAAAFLGYSVRALQNWRVRGGGPAFVKVSSRSVRYRRRDLIAWTEARLRRSTSEEAA</sequence>
<dbReference type="InterPro" id="IPR009061">
    <property type="entry name" value="DNA-bd_dom_put_sf"/>
</dbReference>
<dbReference type="STRING" id="69960.SAMN05421720_109129"/>
<dbReference type="Pfam" id="PF12728">
    <property type="entry name" value="HTH_17"/>
    <property type="match status" value="1"/>
</dbReference>
<dbReference type="AlphaFoldDB" id="A0A1G7EM87"/>
<evidence type="ECO:0000259" key="1">
    <source>
        <dbReference type="Pfam" id="PF12728"/>
    </source>
</evidence>
<dbReference type="EMBL" id="FNAP01000009">
    <property type="protein sequence ID" value="SDE64751.1"/>
    <property type="molecule type" value="Genomic_DNA"/>
</dbReference>
<proteinExistence type="predicted"/>
<organism evidence="2 3">
    <name type="scientific">Rhodospira trueperi</name>
    <dbReference type="NCBI Taxonomy" id="69960"/>
    <lineage>
        <taxon>Bacteria</taxon>
        <taxon>Pseudomonadati</taxon>
        <taxon>Pseudomonadota</taxon>
        <taxon>Alphaproteobacteria</taxon>
        <taxon>Rhodospirillales</taxon>
        <taxon>Rhodospirillaceae</taxon>
        <taxon>Rhodospira</taxon>
    </lineage>
</organism>
<evidence type="ECO:0000313" key="3">
    <source>
        <dbReference type="Proteomes" id="UP000199412"/>
    </source>
</evidence>
<reference evidence="2 3" key="1">
    <citation type="submission" date="2016-10" db="EMBL/GenBank/DDBJ databases">
        <authorList>
            <person name="de Groot N.N."/>
        </authorList>
    </citation>
    <scope>NUCLEOTIDE SEQUENCE [LARGE SCALE GENOMIC DNA]</scope>
    <source>
        <strain evidence="2 3">ATCC 700224</strain>
    </source>
</reference>
<feature type="domain" description="Helix-turn-helix" evidence="1">
    <location>
        <begin position="23"/>
        <end position="70"/>
    </location>
</feature>
<dbReference type="Proteomes" id="UP000199412">
    <property type="component" value="Unassembled WGS sequence"/>
</dbReference>
<protein>
    <submittedName>
        <fullName evidence="2">Helix-turn-helix domain-containing protein</fullName>
    </submittedName>
</protein>
<dbReference type="RefSeq" id="WP_176793702.1">
    <property type="nucleotide sequence ID" value="NZ_FNAP01000009.1"/>
</dbReference>
<accession>A0A1G7EM87</accession>
<dbReference type="InterPro" id="IPR036388">
    <property type="entry name" value="WH-like_DNA-bd_sf"/>
</dbReference>
<dbReference type="Gene3D" id="1.10.10.10">
    <property type="entry name" value="Winged helix-like DNA-binding domain superfamily/Winged helix DNA-binding domain"/>
    <property type="match status" value="1"/>
</dbReference>